<dbReference type="Pfam" id="PF17765">
    <property type="entry name" value="MLTR_LBD"/>
    <property type="match status" value="1"/>
</dbReference>
<dbReference type="SUPFAM" id="SSF47413">
    <property type="entry name" value="lambda repressor-like DNA-binding domains"/>
    <property type="match status" value="1"/>
</dbReference>
<evidence type="ECO:0000259" key="1">
    <source>
        <dbReference type="SMART" id="SM00530"/>
    </source>
</evidence>
<dbReference type="Proteomes" id="UP001651690">
    <property type="component" value="Unassembled WGS sequence"/>
</dbReference>
<dbReference type="InterPro" id="IPR010982">
    <property type="entry name" value="Lambda_DNA-bd_dom_sf"/>
</dbReference>
<keyword evidence="3" id="KW-1185">Reference proteome</keyword>
<name>A0ABT1LUL8_9MYCO</name>
<sequence>MVPTPLDLDFVAGQLRARRRMLQPEHVGLPRGRRRRTPGLRREEVAALCAMSPAYYGRLERHCGPRPSPITLARIARGLRFSDVERDRLFIAAGYDPARRSIGLTHLAPQWMHVLDRLADTPALAVDAVGGVLHQTAPAAALFGAAIDYAGWERSAYYRWFTSPRERNRHDVAEHSTIGAEIAAELRSAVHGEHVGPVADLVHLLLRRSGEFAELWRSPGPAVDPTRRCRIVHRELGVIELNRDVFCERNFRLVIYTPVAGSTIALELATVLGHHRFDAKAAPSRR</sequence>
<dbReference type="PANTHER" id="PTHR35010">
    <property type="entry name" value="BLL4672 PROTEIN-RELATED"/>
    <property type="match status" value="1"/>
</dbReference>
<proteinExistence type="predicted"/>
<evidence type="ECO:0000313" key="3">
    <source>
        <dbReference type="Proteomes" id="UP001651690"/>
    </source>
</evidence>
<dbReference type="Gene3D" id="1.10.260.40">
    <property type="entry name" value="lambda repressor-like DNA-binding domains"/>
    <property type="match status" value="1"/>
</dbReference>
<gene>
    <name evidence="2" type="ORF">NM203_00195</name>
</gene>
<dbReference type="InterPro" id="IPR041413">
    <property type="entry name" value="MLTR_LBD"/>
</dbReference>
<dbReference type="PANTHER" id="PTHR35010:SF2">
    <property type="entry name" value="BLL4672 PROTEIN"/>
    <property type="match status" value="1"/>
</dbReference>
<dbReference type="RefSeq" id="WP_255057573.1">
    <property type="nucleotide sequence ID" value="NZ_JANDBD010000001.1"/>
</dbReference>
<reference evidence="2 3" key="1">
    <citation type="submission" date="2022-06" db="EMBL/GenBank/DDBJ databases">
        <title>Mycolicibacterium sp. CAU 1645 isolated from seawater.</title>
        <authorList>
            <person name="Kim W."/>
        </authorList>
    </citation>
    <scope>NUCLEOTIDE SEQUENCE [LARGE SCALE GENOMIC DNA]</scope>
    <source>
        <strain evidence="2 3">CAU 1645</strain>
    </source>
</reference>
<dbReference type="InterPro" id="IPR001387">
    <property type="entry name" value="Cro/C1-type_HTH"/>
</dbReference>
<accession>A0ABT1LUL8</accession>
<dbReference type="Pfam" id="PF13560">
    <property type="entry name" value="HTH_31"/>
    <property type="match status" value="1"/>
</dbReference>
<dbReference type="EMBL" id="JANDBD010000001">
    <property type="protein sequence ID" value="MCP9270596.1"/>
    <property type="molecule type" value="Genomic_DNA"/>
</dbReference>
<evidence type="ECO:0000313" key="2">
    <source>
        <dbReference type="EMBL" id="MCP9270596.1"/>
    </source>
</evidence>
<feature type="domain" description="HTH cro/C1-type" evidence="1">
    <location>
        <begin position="14"/>
        <end position="86"/>
    </location>
</feature>
<comment type="caution">
    <text evidence="2">The sequence shown here is derived from an EMBL/GenBank/DDBJ whole genome shotgun (WGS) entry which is preliminary data.</text>
</comment>
<protein>
    <submittedName>
        <fullName evidence="2">Helix-turn-helix transcriptional regulator</fullName>
    </submittedName>
</protein>
<dbReference type="Gene3D" id="3.30.450.180">
    <property type="match status" value="1"/>
</dbReference>
<dbReference type="SMART" id="SM00530">
    <property type="entry name" value="HTH_XRE"/>
    <property type="match status" value="1"/>
</dbReference>
<organism evidence="2 3">
    <name type="scientific">Mycolicibacterium arenosum</name>
    <dbReference type="NCBI Taxonomy" id="2952157"/>
    <lineage>
        <taxon>Bacteria</taxon>
        <taxon>Bacillati</taxon>
        <taxon>Actinomycetota</taxon>
        <taxon>Actinomycetes</taxon>
        <taxon>Mycobacteriales</taxon>
        <taxon>Mycobacteriaceae</taxon>
        <taxon>Mycolicibacterium</taxon>
    </lineage>
</organism>